<dbReference type="InParanoid" id="E3W723"/>
<sequence length="80" mass="9491">MVLIKENGDYRKQWYGHRQELFSGIPGDFSVRRKLAVAKKTTVGTRFDSMRTPRAEQQPMSHSLRKRNEPERENPGRVFW</sequence>
<feature type="region of interest" description="Disordered" evidence="1">
    <location>
        <begin position="51"/>
        <end position="80"/>
    </location>
</feature>
<evidence type="ECO:0000313" key="4">
    <source>
        <dbReference type="WormBase" id="K09H11.15"/>
    </source>
</evidence>
<protein>
    <submittedName>
        <fullName evidence="2">Integrase</fullName>
    </submittedName>
</protein>
<accession>E3W723</accession>
<gene>
    <name evidence="2" type="ORF">CELE_K09H11.15</name>
    <name evidence="2 4" type="ORF">K09H11.15</name>
</gene>
<dbReference type="AlphaFoldDB" id="E3W723"/>
<dbReference type="CTD" id="13212990"/>
<dbReference type="HOGENOM" id="CLU_2591953_0_0_1"/>
<evidence type="ECO:0000256" key="1">
    <source>
        <dbReference type="SAM" id="MobiDB-lite"/>
    </source>
</evidence>
<proteinExistence type="predicted"/>
<name>E3W723_CAEEL</name>
<organism evidence="2 3">
    <name type="scientific">Caenorhabditis elegans</name>
    <dbReference type="NCBI Taxonomy" id="6239"/>
    <lineage>
        <taxon>Eukaryota</taxon>
        <taxon>Metazoa</taxon>
        <taxon>Ecdysozoa</taxon>
        <taxon>Nematoda</taxon>
        <taxon>Chromadorea</taxon>
        <taxon>Rhabditida</taxon>
        <taxon>Rhabditina</taxon>
        <taxon>Rhabditomorpha</taxon>
        <taxon>Rhabditoidea</taxon>
        <taxon>Rhabditidae</taxon>
        <taxon>Peloderinae</taxon>
        <taxon>Caenorhabditis</taxon>
    </lineage>
</organism>
<dbReference type="RefSeq" id="NP_001256061.1">
    <property type="nucleotide sequence ID" value="NM_001269132.1"/>
</dbReference>
<dbReference type="GeneID" id="13212990"/>
<evidence type="ECO:0000313" key="3">
    <source>
        <dbReference type="Proteomes" id="UP000001940"/>
    </source>
</evidence>
<dbReference type="PaxDb" id="6239-K09H11.15"/>
<dbReference type="KEGG" id="cel:CELE_K09H11.15"/>
<feature type="compositionally biased region" description="Basic and acidic residues" evidence="1">
    <location>
        <begin position="66"/>
        <end position="80"/>
    </location>
</feature>
<dbReference type="WormBase" id="K09H11.15">
    <property type="protein sequence ID" value="CE45507"/>
    <property type="gene ID" value="WBGene00202500"/>
</dbReference>
<reference evidence="2 3" key="1">
    <citation type="journal article" date="1998" name="Science">
        <title>Genome sequence of the nematode C. elegans: a platform for investigating biology.</title>
        <authorList>
            <consortium name="The C. elegans sequencing consortium"/>
            <person name="Sulson J.E."/>
            <person name="Waterston R."/>
        </authorList>
    </citation>
    <scope>NUCLEOTIDE SEQUENCE [LARGE SCALE GENOMIC DNA]</scope>
    <source>
        <strain evidence="2 3">Bristol N2</strain>
    </source>
</reference>
<dbReference type="AGR" id="WB:WBGene00202500"/>
<evidence type="ECO:0000313" key="2">
    <source>
        <dbReference type="EMBL" id="CCD67882.1"/>
    </source>
</evidence>
<keyword evidence="3" id="KW-1185">Reference proteome</keyword>
<dbReference type="Proteomes" id="UP000001940">
    <property type="component" value="Chromosome V"/>
</dbReference>
<dbReference type="EMBL" id="BX284605">
    <property type="protein sequence ID" value="CCD67882.1"/>
    <property type="molecule type" value="Genomic_DNA"/>
</dbReference>